<sequence>MVLSVTAAGIDRVVAFREHGLFELFGLPPTFAPAPGGPMG</sequence>
<dbReference type="AlphaFoldDB" id="A0A561TRP5"/>
<reference evidence="1 2" key="1">
    <citation type="submission" date="2019-06" db="EMBL/GenBank/DDBJ databases">
        <title>Sequencing the genomes of 1000 actinobacteria strains.</title>
        <authorList>
            <person name="Klenk H.-P."/>
        </authorList>
    </citation>
    <scope>NUCLEOTIDE SEQUENCE [LARGE SCALE GENOMIC DNA]</scope>
    <source>
        <strain evidence="1 2">DSM 41695</strain>
    </source>
</reference>
<evidence type="ECO:0000313" key="1">
    <source>
        <dbReference type="EMBL" id="TWF89776.1"/>
    </source>
</evidence>
<name>A0A561TRP5_9ACTN</name>
<evidence type="ECO:0000313" key="2">
    <source>
        <dbReference type="Proteomes" id="UP000316603"/>
    </source>
</evidence>
<protein>
    <submittedName>
        <fullName evidence="1">Uncharacterized protein</fullName>
    </submittedName>
</protein>
<dbReference type="Proteomes" id="UP000316603">
    <property type="component" value="Unassembled WGS sequence"/>
</dbReference>
<gene>
    <name evidence="1" type="ORF">FHX78_116819</name>
</gene>
<organism evidence="1 2">
    <name type="scientific">Streptomyces capillispiralis</name>
    <dbReference type="NCBI Taxonomy" id="68182"/>
    <lineage>
        <taxon>Bacteria</taxon>
        <taxon>Bacillati</taxon>
        <taxon>Actinomycetota</taxon>
        <taxon>Actinomycetes</taxon>
        <taxon>Kitasatosporales</taxon>
        <taxon>Streptomycetaceae</taxon>
        <taxon>Streptomyces</taxon>
    </lineage>
</organism>
<accession>A0A561TRP5</accession>
<dbReference type="EMBL" id="VIWV01000001">
    <property type="protein sequence ID" value="TWF89776.1"/>
    <property type="molecule type" value="Genomic_DNA"/>
</dbReference>
<keyword evidence="2" id="KW-1185">Reference proteome</keyword>
<proteinExistence type="predicted"/>
<comment type="caution">
    <text evidence="1">The sequence shown here is derived from an EMBL/GenBank/DDBJ whole genome shotgun (WGS) entry which is preliminary data.</text>
</comment>